<evidence type="ECO:0000313" key="2">
    <source>
        <dbReference type="Proteomes" id="UP001558850"/>
    </source>
</evidence>
<comment type="caution">
    <text evidence="1">The sequence shown here is derived from an EMBL/GenBank/DDBJ whole genome shotgun (WGS) entry which is preliminary data.</text>
</comment>
<organism evidence="1 2">
    <name type="scientific">Paraburkholderia phymatum</name>
    <dbReference type="NCBI Taxonomy" id="148447"/>
    <lineage>
        <taxon>Bacteria</taxon>
        <taxon>Pseudomonadati</taxon>
        <taxon>Pseudomonadota</taxon>
        <taxon>Betaproteobacteria</taxon>
        <taxon>Burkholderiales</taxon>
        <taxon>Burkholderiaceae</taxon>
        <taxon>Paraburkholderia</taxon>
    </lineage>
</organism>
<accession>A0ACC6TWZ4</accession>
<proteinExistence type="predicted"/>
<name>A0ACC6TWZ4_9BURK</name>
<sequence length="191" mass="19698">MKSFKLISSRFIGWMAAVILSQAVAVSAVAVQPAGQGTHASIAAPNSLALAIKNVGIKQCASSLTALSALGIQGAVNNDVLLDWDRSRPANSAVFALLALDTPVGGAAMTVNAVSEADGSCSVSAERISVAPAACEAVAAQELAGYRATPLLNRITVYTDHNDPGSSVSLFAVKEGCLVIRRFARFNVRNN</sequence>
<dbReference type="Proteomes" id="UP001558850">
    <property type="component" value="Unassembled WGS sequence"/>
</dbReference>
<dbReference type="EMBL" id="JBFRCH010000003">
    <property type="protein sequence ID" value="MEX3931797.1"/>
    <property type="molecule type" value="Genomic_DNA"/>
</dbReference>
<keyword evidence="2" id="KW-1185">Reference proteome</keyword>
<protein>
    <submittedName>
        <fullName evidence="1">Uncharacterized protein</fullName>
    </submittedName>
</protein>
<evidence type="ECO:0000313" key="1">
    <source>
        <dbReference type="EMBL" id="MEX3931797.1"/>
    </source>
</evidence>
<reference evidence="1" key="1">
    <citation type="submission" date="2024-07" db="EMBL/GenBank/DDBJ databases">
        <title>A survey of Mimosa microsymbionts across Brazilian biomes reveals a high diversity of Paraburkholderia nodulating endemic species, but also that Cupriavidus is common as a symbiont of widespread species.</title>
        <authorList>
            <person name="Rouws L."/>
            <person name="Barauna A."/>
            <person name="Beukes C."/>
            <person name="Rouws J.R.C."/>
            <person name="De Faria S.M."/>
            <person name="Gross E."/>
            <person name="Bueno Dos Reis Junior F."/>
            <person name="Simon M.F."/>
            <person name="Maluk M."/>
            <person name="Odee D.W."/>
            <person name="Kenicer G."/>
            <person name="Young J.P.W."/>
            <person name="Reis V.M."/>
            <person name="Zilli J."/>
            <person name="James E.K."/>
        </authorList>
    </citation>
    <scope>NUCLEOTIDE SEQUENCE</scope>
    <source>
        <strain evidence="1">EG181B</strain>
    </source>
</reference>
<gene>
    <name evidence="1" type="ORF">AB4Y32_08270</name>
</gene>